<proteinExistence type="predicted"/>
<name>A0ABP0Q864_9DINO</name>
<dbReference type="EMBL" id="CAXAMN010024184">
    <property type="protein sequence ID" value="CAK9084434.1"/>
    <property type="molecule type" value="Genomic_DNA"/>
</dbReference>
<organism evidence="3 4">
    <name type="scientific">Durusdinium trenchii</name>
    <dbReference type="NCBI Taxonomy" id="1381693"/>
    <lineage>
        <taxon>Eukaryota</taxon>
        <taxon>Sar</taxon>
        <taxon>Alveolata</taxon>
        <taxon>Dinophyceae</taxon>
        <taxon>Suessiales</taxon>
        <taxon>Symbiodiniaceae</taxon>
        <taxon>Durusdinium</taxon>
    </lineage>
</organism>
<protein>
    <submittedName>
        <fullName evidence="3">Uncharacterized protein</fullName>
    </submittedName>
</protein>
<evidence type="ECO:0000256" key="2">
    <source>
        <dbReference type="SAM" id="MobiDB-lite"/>
    </source>
</evidence>
<dbReference type="Proteomes" id="UP001642484">
    <property type="component" value="Unassembled WGS sequence"/>
</dbReference>
<feature type="coiled-coil region" evidence="1">
    <location>
        <begin position="82"/>
        <end position="154"/>
    </location>
</feature>
<reference evidence="3 4" key="1">
    <citation type="submission" date="2024-02" db="EMBL/GenBank/DDBJ databases">
        <authorList>
            <person name="Chen Y."/>
            <person name="Shah S."/>
            <person name="Dougan E. K."/>
            <person name="Thang M."/>
            <person name="Chan C."/>
        </authorList>
    </citation>
    <scope>NUCLEOTIDE SEQUENCE [LARGE SCALE GENOMIC DNA]</scope>
</reference>
<sequence length="283" mass="32598">MDIAIWGQSEPVLLKSILLERILLSITMELALNKQDGIAWGGSYIPMSDSVTLRALRRDVHSWGDHYLVTQQQMQSLVSAKVEQYQKIAKTFQRYIGELEEELDKVYEELDEKDEALTAETQRRETVELELENLHAQRAEMEQQLANAQQVTRDASSLLTHLDNEADQLTAKVISGEISEEQSNAMEEELIRAQAKKLAATTMEERWGQQLTEVNRATEEATARAREAEERQRLLSEELAVLQESLRKAEEERDREQQSRESAEGKFNELVRRLQERVGSRQM</sequence>
<gene>
    <name evidence="3" type="ORF">CCMP2556_LOCUS41072</name>
</gene>
<evidence type="ECO:0000313" key="4">
    <source>
        <dbReference type="Proteomes" id="UP001642484"/>
    </source>
</evidence>
<comment type="caution">
    <text evidence="3">The sequence shown here is derived from an EMBL/GenBank/DDBJ whole genome shotgun (WGS) entry which is preliminary data.</text>
</comment>
<keyword evidence="4" id="KW-1185">Reference proteome</keyword>
<accession>A0ABP0Q864</accession>
<evidence type="ECO:0000313" key="3">
    <source>
        <dbReference type="EMBL" id="CAK9084434.1"/>
    </source>
</evidence>
<keyword evidence="1" id="KW-0175">Coiled coil</keyword>
<feature type="region of interest" description="Disordered" evidence="2">
    <location>
        <begin position="246"/>
        <end position="283"/>
    </location>
</feature>
<evidence type="ECO:0000256" key="1">
    <source>
        <dbReference type="SAM" id="Coils"/>
    </source>
</evidence>